<dbReference type="PANTHER" id="PTHR42862:SF1">
    <property type="entry name" value="DELTA-1-PYRROLINE-5-CARBOXYLATE DEHYDROGENASE 2, ISOFORM A-RELATED"/>
    <property type="match status" value="1"/>
</dbReference>
<dbReference type="InterPro" id="IPR015590">
    <property type="entry name" value="Aldehyde_DH_dom"/>
</dbReference>
<keyword evidence="4" id="KW-0560">Oxidoreductase</keyword>
<dbReference type="InterPro" id="IPR005931">
    <property type="entry name" value="P5CDH/ALDH4A1"/>
</dbReference>
<comment type="catalytic activity">
    <reaction evidence="8">
        <text>L-glutamate 5-semialdehyde + NAD(+) + H2O = L-glutamate + NADH + 2 H(+)</text>
        <dbReference type="Rhea" id="RHEA:30235"/>
        <dbReference type="ChEBI" id="CHEBI:15377"/>
        <dbReference type="ChEBI" id="CHEBI:15378"/>
        <dbReference type="ChEBI" id="CHEBI:29985"/>
        <dbReference type="ChEBI" id="CHEBI:57540"/>
        <dbReference type="ChEBI" id="CHEBI:57945"/>
        <dbReference type="ChEBI" id="CHEBI:58066"/>
        <dbReference type="EC" id="1.2.1.88"/>
    </reaction>
</comment>
<evidence type="ECO:0000256" key="1">
    <source>
        <dbReference type="ARBA" id="ARBA00004786"/>
    </source>
</evidence>
<dbReference type="GO" id="GO:0004657">
    <property type="term" value="F:proline dehydrogenase activity"/>
    <property type="evidence" value="ECO:0007669"/>
    <property type="project" value="UniProtKB-ARBA"/>
</dbReference>
<sequence>MREVSALGAGARGGLYGAAPSTRRACAVNLVPDLPFPKNEPEWAYRPGTPEHTALARALADHEVVDIPTVIGGKDYFSNDVVEVRSPHDKARVVARIHRPTEAQHREAIETAVRSAADWAKLPFQSRAAVMLRAAEIVGSDVRTRINAATMLGQSKTIDQSDPDAACELIDFLRFNVFYAQKLFREHPVSTAGAANRIDWRPLEGFVYAVSPFNFTAIGANLSTAPALMGNGVVWKPSEKSALANYIFFRALQKAGLPAGVINFVPADAAAMTRVALASPELAGVHYTGSTAVFRSIWAGVGANMSNYRTFPRLVGETGGKGFVLAHPSADVEVLAIALVRAAFEFQGQKCSAASRAYVPKSLWPALSRRIRERLAELPVGDVADPRTFMGAVIDKASFDRLSARLGAAQSDAEITVIAGGTASDEVGWFVQPTVLETSNPRHALMHDELFGPVLTVYPYDDASWPEMFALIDETSPYALTGSVFSPDPIALNQASQALVNAAGNIYLNDKPTGALIGQQPFGGMRGSGTNDKAGSWMNMLRWTSPRTVKETYVPPGTWTFGA</sequence>
<comment type="similarity">
    <text evidence="2">Belongs to the aldehyde dehydrogenase family.</text>
</comment>
<dbReference type="InterPro" id="IPR050485">
    <property type="entry name" value="Proline_metab_enzyme"/>
</dbReference>
<dbReference type="NCBIfam" id="TIGR01236">
    <property type="entry name" value="D1pyr5carbox1"/>
    <property type="match status" value="1"/>
</dbReference>
<dbReference type="Gene3D" id="3.40.309.10">
    <property type="entry name" value="Aldehyde Dehydrogenase, Chain A, domain 2"/>
    <property type="match status" value="1"/>
</dbReference>
<dbReference type="GO" id="GO:0003842">
    <property type="term" value="F:L-glutamate gamma-semialdehyde dehydrogenase activity"/>
    <property type="evidence" value="ECO:0007669"/>
    <property type="project" value="UniProtKB-EC"/>
</dbReference>
<protein>
    <recommendedName>
        <fullName evidence="7">L-glutamate gamma-semialdehyde dehydrogenase</fullName>
        <ecNumber evidence="3">1.2.1.88</ecNumber>
    </recommendedName>
    <alternativeName>
        <fullName evidence="7">L-glutamate gamma-semialdehyde dehydrogenase</fullName>
    </alternativeName>
</protein>
<dbReference type="FunFam" id="3.40.309.10:FF:000005">
    <property type="entry name" value="1-pyrroline-5-carboxylate dehydrogenase 1"/>
    <property type="match status" value="1"/>
</dbReference>
<evidence type="ECO:0000313" key="10">
    <source>
        <dbReference type="EMBL" id="PZF78749.1"/>
    </source>
</evidence>
<evidence type="ECO:0000256" key="7">
    <source>
        <dbReference type="ARBA" id="ARBA00032259"/>
    </source>
</evidence>
<dbReference type="Gene3D" id="3.40.605.10">
    <property type="entry name" value="Aldehyde Dehydrogenase, Chain A, domain 1"/>
    <property type="match status" value="1"/>
</dbReference>
<comment type="pathway">
    <text evidence="1">Amino-acid degradation; L-proline degradation into L-glutamate; L-glutamate from L-proline: step 2/2.</text>
</comment>
<feature type="domain" description="Aldehyde dehydrogenase" evidence="9">
    <location>
        <begin position="81"/>
        <end position="538"/>
    </location>
</feature>
<evidence type="ECO:0000256" key="4">
    <source>
        <dbReference type="ARBA" id="ARBA00023002"/>
    </source>
</evidence>
<gene>
    <name evidence="10" type="primary">pruA</name>
    <name evidence="10" type="ORF">DK847_02795</name>
</gene>
<name>A0A2W2BR97_9HYPH</name>
<dbReference type="InterPro" id="IPR016160">
    <property type="entry name" value="Ald_DH_CS_CYS"/>
</dbReference>
<keyword evidence="6" id="KW-0642">Proline metabolism</keyword>
<dbReference type="FunFam" id="3.40.605.10:FF:000006">
    <property type="entry name" value="1-pyrroline-5-carboxylate dehydrogenase"/>
    <property type="match status" value="1"/>
</dbReference>
<dbReference type="InterPro" id="IPR016163">
    <property type="entry name" value="Ald_DH_C"/>
</dbReference>
<dbReference type="EC" id="1.2.1.88" evidence="3"/>
<dbReference type="Pfam" id="PF00171">
    <property type="entry name" value="Aldedh"/>
    <property type="match status" value="1"/>
</dbReference>
<dbReference type="UniPathway" id="UPA00261">
    <property type="reaction ID" value="UER00374"/>
</dbReference>
<dbReference type="PANTHER" id="PTHR42862">
    <property type="entry name" value="DELTA-1-PYRROLINE-5-CARBOXYLATE DEHYDROGENASE 1, ISOFORM A-RELATED"/>
    <property type="match status" value="1"/>
</dbReference>
<dbReference type="AlphaFoldDB" id="A0A2W2BR97"/>
<evidence type="ECO:0000256" key="5">
    <source>
        <dbReference type="ARBA" id="ARBA00023027"/>
    </source>
</evidence>
<proteinExistence type="inferred from homology"/>
<dbReference type="InterPro" id="IPR016162">
    <property type="entry name" value="Ald_DH_N"/>
</dbReference>
<dbReference type="SUPFAM" id="SSF53720">
    <property type="entry name" value="ALDH-like"/>
    <property type="match status" value="1"/>
</dbReference>
<organism evidence="10 11">
    <name type="scientific">Aestuariivirga litoralis</name>
    <dbReference type="NCBI Taxonomy" id="2650924"/>
    <lineage>
        <taxon>Bacteria</taxon>
        <taxon>Pseudomonadati</taxon>
        <taxon>Pseudomonadota</taxon>
        <taxon>Alphaproteobacteria</taxon>
        <taxon>Hyphomicrobiales</taxon>
        <taxon>Aestuariivirgaceae</taxon>
        <taxon>Aestuariivirga</taxon>
    </lineage>
</organism>
<keyword evidence="5" id="KW-0520">NAD</keyword>
<dbReference type="PROSITE" id="PS00070">
    <property type="entry name" value="ALDEHYDE_DEHYDR_CYS"/>
    <property type="match status" value="1"/>
</dbReference>
<keyword evidence="11" id="KW-1185">Reference proteome</keyword>
<evidence type="ECO:0000256" key="2">
    <source>
        <dbReference type="ARBA" id="ARBA00009986"/>
    </source>
</evidence>
<dbReference type="EMBL" id="QKVK01000001">
    <property type="protein sequence ID" value="PZF78749.1"/>
    <property type="molecule type" value="Genomic_DNA"/>
</dbReference>
<dbReference type="Proteomes" id="UP000248795">
    <property type="component" value="Unassembled WGS sequence"/>
</dbReference>
<dbReference type="GO" id="GO:0010133">
    <property type="term" value="P:L-proline catabolic process to L-glutamate"/>
    <property type="evidence" value="ECO:0007669"/>
    <property type="project" value="UniProtKB-UniPathway"/>
</dbReference>
<evidence type="ECO:0000256" key="6">
    <source>
        <dbReference type="ARBA" id="ARBA00023062"/>
    </source>
</evidence>
<accession>A0A2W2BR97</accession>
<evidence type="ECO:0000313" key="11">
    <source>
        <dbReference type="Proteomes" id="UP000248795"/>
    </source>
</evidence>
<evidence type="ECO:0000259" key="9">
    <source>
        <dbReference type="Pfam" id="PF00171"/>
    </source>
</evidence>
<reference evidence="11" key="1">
    <citation type="submission" date="2018-06" db="EMBL/GenBank/DDBJ databases">
        <title>Aestuariibacter litoralis strain KCTC 52945T.</title>
        <authorList>
            <person name="Li X."/>
            <person name="Salam N."/>
            <person name="Li J.-L."/>
            <person name="Chen Y.-M."/>
            <person name="Yang Z.-W."/>
            <person name="Zhang L.-Y."/>
            <person name="Han M.-X."/>
            <person name="Xiao M."/>
            <person name="Li W.-J."/>
        </authorList>
    </citation>
    <scope>NUCLEOTIDE SEQUENCE [LARGE SCALE GENOMIC DNA]</scope>
    <source>
        <strain evidence="11">KCTC 52945</strain>
    </source>
</reference>
<dbReference type="InterPro" id="IPR016161">
    <property type="entry name" value="Ald_DH/histidinol_DH"/>
</dbReference>
<evidence type="ECO:0000256" key="3">
    <source>
        <dbReference type="ARBA" id="ARBA00012884"/>
    </source>
</evidence>
<comment type="caution">
    <text evidence="10">The sequence shown here is derived from an EMBL/GenBank/DDBJ whole genome shotgun (WGS) entry which is preliminary data.</text>
</comment>
<evidence type="ECO:0000256" key="8">
    <source>
        <dbReference type="ARBA" id="ARBA00048142"/>
    </source>
</evidence>
<dbReference type="GO" id="GO:0009898">
    <property type="term" value="C:cytoplasmic side of plasma membrane"/>
    <property type="evidence" value="ECO:0007669"/>
    <property type="project" value="TreeGrafter"/>
</dbReference>